<sequence>MEKNLLNSTMVHFHTHLVTINDHSTRTEERPDLMNISMKPRQEIVNVFETFDFHNFTRPPRNPHTLFPDDLISAIHILICTLYTTYSYRDFIFPAHKVILASMILLMPDMEEPISLQFLMKFGISLAVEKTKTVSAKATLNSKTCRVIATVDRWLKNRCRTI</sequence>
<reference evidence="1 2" key="1">
    <citation type="journal article" date="2014" name="Genome Biol. Evol.">
        <title>The genome of the myxosporean Thelohanellus kitauei shows adaptations to nutrient acquisition within its fish host.</title>
        <authorList>
            <person name="Yang Y."/>
            <person name="Xiong J."/>
            <person name="Zhou Z."/>
            <person name="Huo F."/>
            <person name="Miao W."/>
            <person name="Ran C."/>
            <person name="Liu Y."/>
            <person name="Zhang J."/>
            <person name="Feng J."/>
            <person name="Wang M."/>
            <person name="Wang M."/>
            <person name="Wang L."/>
            <person name="Yao B."/>
        </authorList>
    </citation>
    <scope>NUCLEOTIDE SEQUENCE [LARGE SCALE GENOMIC DNA]</scope>
    <source>
        <strain evidence="1">Wuqing</strain>
    </source>
</reference>
<dbReference type="AlphaFoldDB" id="A0A0C2NL56"/>
<dbReference type="Proteomes" id="UP000031668">
    <property type="component" value="Unassembled WGS sequence"/>
</dbReference>
<name>A0A0C2NL56_THEKT</name>
<evidence type="ECO:0000313" key="1">
    <source>
        <dbReference type="EMBL" id="KII74742.1"/>
    </source>
</evidence>
<comment type="caution">
    <text evidence="1">The sequence shown here is derived from an EMBL/GenBank/DDBJ whole genome shotgun (WGS) entry which is preliminary data.</text>
</comment>
<proteinExistence type="predicted"/>
<accession>A0A0C2NL56</accession>
<keyword evidence="2" id="KW-1185">Reference proteome</keyword>
<evidence type="ECO:0000313" key="2">
    <source>
        <dbReference type="Proteomes" id="UP000031668"/>
    </source>
</evidence>
<protein>
    <submittedName>
        <fullName evidence="1">Uncharacterized protein</fullName>
    </submittedName>
</protein>
<dbReference type="EMBL" id="JWZT01000291">
    <property type="protein sequence ID" value="KII74742.1"/>
    <property type="molecule type" value="Genomic_DNA"/>
</dbReference>
<gene>
    <name evidence="1" type="ORF">RF11_00232</name>
</gene>
<organism evidence="1 2">
    <name type="scientific">Thelohanellus kitauei</name>
    <name type="common">Myxosporean</name>
    <dbReference type="NCBI Taxonomy" id="669202"/>
    <lineage>
        <taxon>Eukaryota</taxon>
        <taxon>Metazoa</taxon>
        <taxon>Cnidaria</taxon>
        <taxon>Myxozoa</taxon>
        <taxon>Myxosporea</taxon>
        <taxon>Bivalvulida</taxon>
        <taxon>Platysporina</taxon>
        <taxon>Myxobolidae</taxon>
        <taxon>Thelohanellus</taxon>
    </lineage>
</organism>